<proteinExistence type="predicted"/>
<sequence>MSDISTPKKEWCRPASVPAAAARNGTKTLVVAPPRGDKAYERNRIDLNEALELAKSMAVLAKQNIVSYIPANESGMEPSHGPGARPRNSSTDKYSKEVLRDHFERLSEYLKGRLDLPLLEEKSSRSARTRRYSRKEQFRRLIDTILCSGTLANNRSPWQLNLKCILFRLKDNA</sequence>
<evidence type="ECO:0000313" key="3">
    <source>
        <dbReference type="Proteomes" id="UP000050761"/>
    </source>
</evidence>
<name>A0A183F6Q6_HELPZ</name>
<dbReference type="AlphaFoldDB" id="A0A183F6Q6"/>
<evidence type="ECO:0000313" key="4">
    <source>
        <dbReference type="WBParaSite" id="HPBE_0000184801-mRNA-1"/>
    </source>
</evidence>
<evidence type="ECO:0000256" key="1">
    <source>
        <dbReference type="SAM" id="MobiDB-lite"/>
    </source>
</evidence>
<dbReference type="EMBL" id="UZAH01002315">
    <property type="protein sequence ID" value="VDO21699.1"/>
    <property type="molecule type" value="Genomic_DNA"/>
</dbReference>
<dbReference type="OrthoDB" id="5896886at2759"/>
<dbReference type="WBParaSite" id="HPBE_0000184801-mRNA-1">
    <property type="protein sequence ID" value="HPBE_0000184801-mRNA-1"/>
    <property type="gene ID" value="HPBE_0000184801"/>
</dbReference>
<reference evidence="2 3" key="1">
    <citation type="submission" date="2018-11" db="EMBL/GenBank/DDBJ databases">
        <authorList>
            <consortium name="Pathogen Informatics"/>
        </authorList>
    </citation>
    <scope>NUCLEOTIDE SEQUENCE [LARGE SCALE GENOMIC DNA]</scope>
</reference>
<keyword evidence="3" id="KW-1185">Reference proteome</keyword>
<dbReference type="Proteomes" id="UP000050761">
    <property type="component" value="Unassembled WGS sequence"/>
</dbReference>
<protein>
    <submittedName>
        <fullName evidence="2 4">Uncharacterized protein</fullName>
    </submittedName>
</protein>
<organism evidence="3 4">
    <name type="scientific">Heligmosomoides polygyrus</name>
    <name type="common">Parasitic roundworm</name>
    <dbReference type="NCBI Taxonomy" id="6339"/>
    <lineage>
        <taxon>Eukaryota</taxon>
        <taxon>Metazoa</taxon>
        <taxon>Ecdysozoa</taxon>
        <taxon>Nematoda</taxon>
        <taxon>Chromadorea</taxon>
        <taxon>Rhabditida</taxon>
        <taxon>Rhabditina</taxon>
        <taxon>Rhabditomorpha</taxon>
        <taxon>Strongyloidea</taxon>
        <taxon>Heligmosomidae</taxon>
        <taxon>Heligmosomoides</taxon>
    </lineage>
</organism>
<reference evidence="4" key="2">
    <citation type="submission" date="2019-09" db="UniProtKB">
        <authorList>
            <consortium name="WormBaseParasite"/>
        </authorList>
    </citation>
    <scope>IDENTIFICATION</scope>
</reference>
<gene>
    <name evidence="2" type="ORF">HPBE_LOCUS1849</name>
</gene>
<accession>A0A183F6Q6</accession>
<feature type="region of interest" description="Disordered" evidence="1">
    <location>
        <begin position="71"/>
        <end position="96"/>
    </location>
</feature>
<evidence type="ECO:0000313" key="2">
    <source>
        <dbReference type="EMBL" id="VDO21699.1"/>
    </source>
</evidence>
<accession>A0A3P7TNW4</accession>